<keyword evidence="1" id="KW-1133">Transmembrane helix</keyword>
<dbReference type="EMBL" id="DWUV01000108">
    <property type="protein sequence ID" value="HJD34000.1"/>
    <property type="molecule type" value="Genomic_DNA"/>
</dbReference>
<evidence type="ECO:0000313" key="3">
    <source>
        <dbReference type="Proteomes" id="UP000823897"/>
    </source>
</evidence>
<gene>
    <name evidence="2" type="ORF">H9911_05590</name>
</gene>
<dbReference type="AlphaFoldDB" id="A0A9D2U1C9"/>
<dbReference type="Proteomes" id="UP000823897">
    <property type="component" value="Unassembled WGS sequence"/>
</dbReference>
<feature type="transmembrane region" description="Helical" evidence="1">
    <location>
        <begin position="63"/>
        <end position="79"/>
    </location>
</feature>
<sequence>MYYELYIDVFFLENLMMDSLLLLALDHILKCGSTRGRLFLCAALGSLLTCAVVAAPLPGAVKLFLFHACINSAMLFAGLKIKNMPQFVKALILLYAISAFMGGIMQILRPYMRVASLFYCAAFGSYLLLMRMWKLLSHMAEHQTAILEVTLYTSKGEKTVRGLWDTGNSLRDFITDDPVNILDPEILSEITDLPEAEKGFHLLPYRCIGGNQVMKVFRIDKMCVHAGRDGGDRWIQKPLFGVGEERLSQNKEYEIILNPGILS</sequence>
<dbReference type="GO" id="GO:0030436">
    <property type="term" value="P:asexual sporulation"/>
    <property type="evidence" value="ECO:0007669"/>
    <property type="project" value="InterPro"/>
</dbReference>
<reference evidence="2" key="2">
    <citation type="submission" date="2021-04" db="EMBL/GenBank/DDBJ databases">
        <authorList>
            <person name="Gilroy R."/>
        </authorList>
    </citation>
    <scope>NUCLEOTIDE SEQUENCE</scope>
    <source>
        <strain evidence="2">ChiGjej3B3-11674</strain>
    </source>
</reference>
<feature type="transmembrane region" description="Helical" evidence="1">
    <location>
        <begin position="114"/>
        <end position="133"/>
    </location>
</feature>
<name>A0A9D2U1C9_9FIRM</name>
<evidence type="ECO:0000313" key="2">
    <source>
        <dbReference type="EMBL" id="HJD34000.1"/>
    </source>
</evidence>
<evidence type="ECO:0000256" key="1">
    <source>
        <dbReference type="SAM" id="Phobius"/>
    </source>
</evidence>
<keyword evidence="1" id="KW-0472">Membrane</keyword>
<dbReference type="GO" id="GO:0006508">
    <property type="term" value="P:proteolysis"/>
    <property type="evidence" value="ECO:0007669"/>
    <property type="project" value="InterPro"/>
</dbReference>
<reference evidence="2" key="1">
    <citation type="journal article" date="2021" name="PeerJ">
        <title>Extensive microbial diversity within the chicken gut microbiome revealed by metagenomics and culture.</title>
        <authorList>
            <person name="Gilroy R."/>
            <person name="Ravi A."/>
            <person name="Getino M."/>
            <person name="Pursley I."/>
            <person name="Horton D.L."/>
            <person name="Alikhan N.F."/>
            <person name="Baker D."/>
            <person name="Gharbi K."/>
            <person name="Hall N."/>
            <person name="Watson M."/>
            <person name="Adriaenssens E.M."/>
            <person name="Foster-Nyarko E."/>
            <person name="Jarju S."/>
            <person name="Secka A."/>
            <person name="Antonio M."/>
            <person name="Oren A."/>
            <person name="Chaudhuri R.R."/>
            <person name="La Ragione R."/>
            <person name="Hildebrand F."/>
            <person name="Pallen M.J."/>
        </authorList>
    </citation>
    <scope>NUCLEOTIDE SEQUENCE</scope>
    <source>
        <strain evidence="2">ChiGjej3B3-11674</strain>
    </source>
</reference>
<dbReference type="GO" id="GO:0004190">
    <property type="term" value="F:aspartic-type endopeptidase activity"/>
    <property type="evidence" value="ECO:0007669"/>
    <property type="project" value="InterPro"/>
</dbReference>
<protein>
    <submittedName>
        <fullName evidence="2">Sigma-E processing peptidase SpoIIGA</fullName>
    </submittedName>
</protein>
<feature type="transmembrane region" description="Helical" evidence="1">
    <location>
        <begin position="91"/>
        <end position="108"/>
    </location>
</feature>
<feature type="transmembrane region" description="Helical" evidence="1">
    <location>
        <begin position="37"/>
        <end position="57"/>
    </location>
</feature>
<comment type="caution">
    <text evidence="2">The sequence shown here is derived from an EMBL/GenBank/DDBJ whole genome shotgun (WGS) entry which is preliminary data.</text>
</comment>
<dbReference type="InterPro" id="IPR005081">
    <property type="entry name" value="SpoIIGA"/>
</dbReference>
<proteinExistence type="predicted"/>
<organism evidence="2 3">
    <name type="scientific">Candidatus Mediterraneibacter tabaqchaliae</name>
    <dbReference type="NCBI Taxonomy" id="2838689"/>
    <lineage>
        <taxon>Bacteria</taxon>
        <taxon>Bacillati</taxon>
        <taxon>Bacillota</taxon>
        <taxon>Clostridia</taxon>
        <taxon>Lachnospirales</taxon>
        <taxon>Lachnospiraceae</taxon>
        <taxon>Mediterraneibacter</taxon>
    </lineage>
</organism>
<dbReference type="Pfam" id="PF03419">
    <property type="entry name" value="Peptidase_U4"/>
    <property type="match status" value="1"/>
</dbReference>
<accession>A0A9D2U1C9</accession>
<keyword evidence="1" id="KW-0812">Transmembrane</keyword>